<evidence type="ECO:0000256" key="3">
    <source>
        <dbReference type="ARBA" id="ARBA00022622"/>
    </source>
</evidence>
<keyword evidence="5" id="KW-0732">Signal</keyword>
<evidence type="ECO:0000256" key="4">
    <source>
        <dbReference type="ARBA" id="ARBA00022670"/>
    </source>
</evidence>
<comment type="similarity">
    <text evidence="2">Belongs to the peptidase A1 family.</text>
</comment>
<evidence type="ECO:0000256" key="5">
    <source>
        <dbReference type="ARBA" id="ARBA00022729"/>
    </source>
</evidence>
<dbReference type="PRINTS" id="PR00792">
    <property type="entry name" value="PEPSIN"/>
</dbReference>
<keyword evidence="7" id="KW-0378">Hydrolase</keyword>
<dbReference type="AlphaFoldDB" id="A0A5N7B8V9"/>
<evidence type="ECO:0000256" key="9">
    <source>
        <dbReference type="SAM" id="MobiDB-lite"/>
    </source>
</evidence>
<evidence type="ECO:0000256" key="7">
    <source>
        <dbReference type="ARBA" id="ARBA00022801"/>
    </source>
</evidence>
<evidence type="ECO:0000256" key="8">
    <source>
        <dbReference type="PIRSR" id="PIRSR601461-1"/>
    </source>
</evidence>
<keyword evidence="12" id="KW-1185">Reference proteome</keyword>
<evidence type="ECO:0000256" key="6">
    <source>
        <dbReference type="ARBA" id="ARBA00022750"/>
    </source>
</evidence>
<gene>
    <name evidence="11" type="ORF">BDV26DRAFT_292521</name>
</gene>
<feature type="compositionally biased region" description="Gly residues" evidence="9">
    <location>
        <begin position="444"/>
        <end position="455"/>
    </location>
</feature>
<keyword evidence="3" id="KW-0449">Lipoprotein</keyword>
<evidence type="ECO:0000313" key="11">
    <source>
        <dbReference type="EMBL" id="KAE8378170.1"/>
    </source>
</evidence>
<dbReference type="InterPro" id="IPR033121">
    <property type="entry name" value="PEPTIDASE_A1"/>
</dbReference>
<dbReference type="Gene3D" id="2.40.70.10">
    <property type="entry name" value="Acid Proteases"/>
    <property type="match status" value="2"/>
</dbReference>
<proteinExistence type="inferred from homology"/>
<dbReference type="EMBL" id="ML736212">
    <property type="protein sequence ID" value="KAE8378170.1"/>
    <property type="molecule type" value="Genomic_DNA"/>
</dbReference>
<evidence type="ECO:0000259" key="10">
    <source>
        <dbReference type="PROSITE" id="PS51767"/>
    </source>
</evidence>
<dbReference type="InterPro" id="IPR021109">
    <property type="entry name" value="Peptidase_aspartic_dom_sf"/>
</dbReference>
<dbReference type="GO" id="GO:0005886">
    <property type="term" value="C:plasma membrane"/>
    <property type="evidence" value="ECO:0007669"/>
    <property type="project" value="UniProtKB-SubCell"/>
</dbReference>
<keyword evidence="3" id="KW-0336">GPI-anchor</keyword>
<dbReference type="CDD" id="cd05474">
    <property type="entry name" value="SAP_like"/>
    <property type="match status" value="1"/>
</dbReference>
<dbReference type="InterPro" id="IPR001461">
    <property type="entry name" value="Aspartic_peptidase_A1"/>
</dbReference>
<dbReference type="GO" id="GO:0098552">
    <property type="term" value="C:side of membrane"/>
    <property type="evidence" value="ECO:0007669"/>
    <property type="project" value="UniProtKB-KW"/>
</dbReference>
<evidence type="ECO:0000256" key="1">
    <source>
        <dbReference type="ARBA" id="ARBA00004609"/>
    </source>
</evidence>
<accession>A0A5N7B8V9</accession>
<dbReference type="GO" id="GO:0004190">
    <property type="term" value="F:aspartic-type endopeptidase activity"/>
    <property type="evidence" value="ECO:0007669"/>
    <property type="project" value="UniProtKB-KW"/>
</dbReference>
<feature type="domain" description="Peptidase A1" evidence="10">
    <location>
        <begin position="29"/>
        <end position="357"/>
    </location>
</feature>
<dbReference type="PANTHER" id="PTHR47966">
    <property type="entry name" value="BETA-SITE APP-CLEAVING ENZYME, ISOFORM A-RELATED"/>
    <property type="match status" value="1"/>
</dbReference>
<keyword evidence="3" id="KW-0325">Glycoprotein</keyword>
<dbReference type="Pfam" id="PF00026">
    <property type="entry name" value="Asp"/>
    <property type="match status" value="1"/>
</dbReference>
<reference evidence="11 12" key="1">
    <citation type="submission" date="2019-04" db="EMBL/GenBank/DDBJ databases">
        <title>Friends and foes A comparative genomics studyof 23 Aspergillus species from section Flavi.</title>
        <authorList>
            <consortium name="DOE Joint Genome Institute"/>
            <person name="Kjaerbolling I."/>
            <person name="Vesth T."/>
            <person name="Frisvad J.C."/>
            <person name="Nybo J.L."/>
            <person name="Theobald S."/>
            <person name="Kildgaard S."/>
            <person name="Isbrandt T."/>
            <person name="Kuo A."/>
            <person name="Sato A."/>
            <person name="Lyhne E.K."/>
            <person name="Kogle M.E."/>
            <person name="Wiebenga A."/>
            <person name="Kun R.S."/>
            <person name="Lubbers R.J."/>
            <person name="Makela M.R."/>
            <person name="Barry K."/>
            <person name="Chovatia M."/>
            <person name="Clum A."/>
            <person name="Daum C."/>
            <person name="Haridas S."/>
            <person name="He G."/>
            <person name="LaButti K."/>
            <person name="Lipzen A."/>
            <person name="Mondo S."/>
            <person name="Riley R."/>
            <person name="Salamov A."/>
            <person name="Simmons B.A."/>
            <person name="Magnuson J.K."/>
            <person name="Henrissat B."/>
            <person name="Mortensen U.H."/>
            <person name="Larsen T.O."/>
            <person name="Devries R.P."/>
            <person name="Grigoriev I.V."/>
            <person name="Machida M."/>
            <person name="Baker S.E."/>
            <person name="Andersen M.R."/>
        </authorList>
    </citation>
    <scope>NUCLEOTIDE SEQUENCE [LARGE SCALE GENOMIC DNA]</scope>
    <source>
        <strain evidence="11 12">IBT 29228</strain>
    </source>
</reference>
<evidence type="ECO:0000256" key="2">
    <source>
        <dbReference type="ARBA" id="ARBA00007447"/>
    </source>
</evidence>
<feature type="region of interest" description="Disordered" evidence="9">
    <location>
        <begin position="367"/>
        <end position="455"/>
    </location>
</feature>
<feature type="active site" evidence="8">
    <location>
        <position position="47"/>
    </location>
</feature>
<dbReference type="SUPFAM" id="SSF50630">
    <property type="entry name" value="Acid proteases"/>
    <property type="match status" value="1"/>
</dbReference>
<keyword evidence="6" id="KW-0064">Aspartyl protease</keyword>
<name>A0A5N7B8V9_9EURO</name>
<feature type="active site" evidence="8">
    <location>
        <position position="242"/>
    </location>
</feature>
<feature type="compositionally biased region" description="Low complexity" evidence="9">
    <location>
        <begin position="408"/>
        <end position="443"/>
    </location>
</feature>
<sequence>MDYVRRVKSVSSSGSFDVELLRYLPTFAYLVNSSIGTPGQTVYLELDTGSSDVWAFGADACSSSSLCVGGQYDPNRSSTATITAKGAFQIRYVTPGSEVRGDFVKDDLSLGNATITGLNMAVATYAAGVENGLMGVGFPADESNSTKYPNFVDQMVQQGLAASHSYSVWLDDIYNATGSILFGGYNSDKYHNELVALPMQPNQNGSITEMAVQWTSFSITDDTNGEGKQLTGPSFNEYAVLDTGTNVVLLPDELYTELADLAQVGPDRTVNCELRLANVSFNFGFGGPNGANISVPLYEFILPLFFPNGTWATYPNGTYICFFGMAPQNGSSILLGQPMLRAAYVVYNLDDKWIAIGATNFKSTTSNVQEIRPHSSLPAGWSSAPNITGSQTATGSPNPGSSTPAGASTVVSTPAGGSGSVSSAVVSTPAANSGSAATVTATPAGGGGGGTTTVV</sequence>
<dbReference type="OrthoDB" id="771136at2759"/>
<dbReference type="InterPro" id="IPR033876">
    <property type="entry name" value="SAP-like"/>
</dbReference>
<keyword evidence="4" id="KW-0645">Protease</keyword>
<dbReference type="Proteomes" id="UP000326198">
    <property type="component" value="Unassembled WGS sequence"/>
</dbReference>
<evidence type="ECO:0000313" key="12">
    <source>
        <dbReference type="Proteomes" id="UP000326198"/>
    </source>
</evidence>
<dbReference type="PANTHER" id="PTHR47966:SF65">
    <property type="entry name" value="ASPARTIC-TYPE ENDOPEPTIDASE"/>
    <property type="match status" value="1"/>
</dbReference>
<protein>
    <submittedName>
        <fullName evidence="11">Aspartic peptidase domain-containing protein</fullName>
    </submittedName>
</protein>
<organism evidence="11 12">
    <name type="scientific">Aspergillus bertholletiae</name>
    <dbReference type="NCBI Taxonomy" id="1226010"/>
    <lineage>
        <taxon>Eukaryota</taxon>
        <taxon>Fungi</taxon>
        <taxon>Dikarya</taxon>
        <taxon>Ascomycota</taxon>
        <taxon>Pezizomycotina</taxon>
        <taxon>Eurotiomycetes</taxon>
        <taxon>Eurotiomycetidae</taxon>
        <taxon>Eurotiales</taxon>
        <taxon>Aspergillaceae</taxon>
        <taxon>Aspergillus</taxon>
        <taxon>Aspergillus subgen. Circumdati</taxon>
    </lineage>
</organism>
<dbReference type="PROSITE" id="PS51767">
    <property type="entry name" value="PEPTIDASE_A1"/>
    <property type="match status" value="1"/>
</dbReference>
<dbReference type="GO" id="GO:0006508">
    <property type="term" value="P:proteolysis"/>
    <property type="evidence" value="ECO:0007669"/>
    <property type="project" value="UniProtKB-KW"/>
</dbReference>
<keyword evidence="3" id="KW-0472">Membrane</keyword>
<feature type="compositionally biased region" description="Polar residues" evidence="9">
    <location>
        <begin position="383"/>
        <end position="406"/>
    </location>
</feature>
<comment type="subcellular location">
    <subcellularLocation>
        <location evidence="1">Cell membrane</location>
        <topology evidence="1">Lipid-anchor</topology>
        <topology evidence="1">GPI-anchor</topology>
    </subcellularLocation>
</comment>